<keyword evidence="3" id="KW-0805">Transcription regulation</keyword>
<name>A0AAW8R1P4_9ALTE</name>
<keyword evidence="4 7" id="KW-0238">DNA-binding</keyword>
<dbReference type="SUPFAM" id="SSF52172">
    <property type="entry name" value="CheY-like"/>
    <property type="match status" value="1"/>
</dbReference>
<feature type="DNA-binding region" description="OmpR/PhoB-type" evidence="7">
    <location>
        <begin position="126"/>
        <end position="224"/>
    </location>
</feature>
<dbReference type="GO" id="GO:0000976">
    <property type="term" value="F:transcription cis-regulatory region binding"/>
    <property type="evidence" value="ECO:0007669"/>
    <property type="project" value="TreeGrafter"/>
</dbReference>
<dbReference type="SMART" id="SM00448">
    <property type="entry name" value="REC"/>
    <property type="match status" value="1"/>
</dbReference>
<accession>A0AAW8R1P4</accession>
<dbReference type="GO" id="GO:0006355">
    <property type="term" value="P:regulation of DNA-templated transcription"/>
    <property type="evidence" value="ECO:0007669"/>
    <property type="project" value="InterPro"/>
</dbReference>
<sequence length="228" mass="25564">MKILIVEDDPTVANFIYKGFTELGHLADLAQDGKKGLTLATANSYDVIILDRMLPELDGITLLNTIRAANDNTPAVILSAKNKVEDKVKGLRSGADDYMTKPFAFEELLARTEVAASRNKSASPAITELKLGDLTLDLINRRVTRDNQIIDLQSKEFKLLEYLLKNAGKIVTRTMLLEKVWEYNFDPQTNVIDVHISRLRNKIDKGFSYPIIETIRGAGYLVSEPKRP</sequence>
<dbReference type="InterPro" id="IPR011006">
    <property type="entry name" value="CheY-like_superfamily"/>
</dbReference>
<comment type="caution">
    <text evidence="10">The sequence shown here is derived from an EMBL/GenBank/DDBJ whole genome shotgun (WGS) entry which is preliminary data.</text>
</comment>
<dbReference type="AlphaFoldDB" id="A0AAW8R1P4"/>
<dbReference type="PROSITE" id="PS51755">
    <property type="entry name" value="OMPR_PHOB"/>
    <property type="match status" value="1"/>
</dbReference>
<dbReference type="Pfam" id="PF00072">
    <property type="entry name" value="Response_reg"/>
    <property type="match status" value="1"/>
</dbReference>
<evidence type="ECO:0000256" key="7">
    <source>
        <dbReference type="PROSITE-ProRule" id="PRU01091"/>
    </source>
</evidence>
<evidence type="ECO:0000256" key="1">
    <source>
        <dbReference type="ARBA" id="ARBA00022553"/>
    </source>
</evidence>
<dbReference type="PANTHER" id="PTHR48111:SF76">
    <property type="entry name" value="TWO-COMPONENT RESPONSE REGULATOR"/>
    <property type="match status" value="1"/>
</dbReference>
<keyword evidence="1 6" id="KW-0597">Phosphoprotein</keyword>
<dbReference type="RefSeq" id="WP_311361964.1">
    <property type="nucleotide sequence ID" value="NZ_JAVRIE010000004.1"/>
</dbReference>
<organism evidence="10 11">
    <name type="scientific">Brumicola blandensis</name>
    <dbReference type="NCBI Taxonomy" id="3075611"/>
    <lineage>
        <taxon>Bacteria</taxon>
        <taxon>Pseudomonadati</taxon>
        <taxon>Pseudomonadota</taxon>
        <taxon>Gammaproteobacteria</taxon>
        <taxon>Alteromonadales</taxon>
        <taxon>Alteromonadaceae</taxon>
        <taxon>Brumicola</taxon>
    </lineage>
</organism>
<dbReference type="GO" id="GO:0032993">
    <property type="term" value="C:protein-DNA complex"/>
    <property type="evidence" value="ECO:0007669"/>
    <property type="project" value="TreeGrafter"/>
</dbReference>
<dbReference type="SMART" id="SM00862">
    <property type="entry name" value="Trans_reg_C"/>
    <property type="match status" value="1"/>
</dbReference>
<dbReference type="Gene3D" id="1.10.10.10">
    <property type="entry name" value="Winged helix-like DNA-binding domain superfamily/Winged helix DNA-binding domain"/>
    <property type="match status" value="1"/>
</dbReference>
<dbReference type="InterPro" id="IPR039420">
    <property type="entry name" value="WalR-like"/>
</dbReference>
<evidence type="ECO:0000313" key="10">
    <source>
        <dbReference type="EMBL" id="MDT0583196.1"/>
    </source>
</evidence>
<feature type="domain" description="Response regulatory" evidence="8">
    <location>
        <begin position="2"/>
        <end position="116"/>
    </location>
</feature>
<dbReference type="PANTHER" id="PTHR48111">
    <property type="entry name" value="REGULATOR OF RPOS"/>
    <property type="match status" value="1"/>
</dbReference>
<evidence type="ECO:0000259" key="8">
    <source>
        <dbReference type="PROSITE" id="PS50110"/>
    </source>
</evidence>
<dbReference type="PROSITE" id="PS50110">
    <property type="entry name" value="RESPONSE_REGULATORY"/>
    <property type="match status" value="1"/>
</dbReference>
<dbReference type="GO" id="GO:0005829">
    <property type="term" value="C:cytosol"/>
    <property type="evidence" value="ECO:0007669"/>
    <property type="project" value="TreeGrafter"/>
</dbReference>
<evidence type="ECO:0000256" key="5">
    <source>
        <dbReference type="ARBA" id="ARBA00023163"/>
    </source>
</evidence>
<proteinExistence type="predicted"/>
<dbReference type="FunFam" id="1.10.10.10:FF:000005">
    <property type="entry name" value="Two-component system response regulator"/>
    <property type="match status" value="1"/>
</dbReference>
<dbReference type="GO" id="GO:0000156">
    <property type="term" value="F:phosphorelay response regulator activity"/>
    <property type="evidence" value="ECO:0007669"/>
    <property type="project" value="TreeGrafter"/>
</dbReference>
<dbReference type="InterPro" id="IPR001789">
    <property type="entry name" value="Sig_transdc_resp-reg_receiver"/>
</dbReference>
<dbReference type="EMBL" id="JAVRIE010000004">
    <property type="protein sequence ID" value="MDT0583196.1"/>
    <property type="molecule type" value="Genomic_DNA"/>
</dbReference>
<keyword evidence="2" id="KW-0902">Two-component regulatory system</keyword>
<reference evidence="10 11" key="1">
    <citation type="submission" date="2023-09" db="EMBL/GenBank/DDBJ databases">
        <authorList>
            <person name="Rey-Velasco X."/>
        </authorList>
    </citation>
    <scope>NUCLEOTIDE SEQUENCE [LARGE SCALE GENOMIC DNA]</scope>
    <source>
        <strain evidence="10 11">W409</strain>
    </source>
</reference>
<dbReference type="Gene3D" id="3.40.50.2300">
    <property type="match status" value="1"/>
</dbReference>
<gene>
    <name evidence="10" type="ORF">RM544_11655</name>
</gene>
<keyword evidence="5" id="KW-0804">Transcription</keyword>
<dbReference type="CDD" id="cd00383">
    <property type="entry name" value="trans_reg_C"/>
    <property type="match status" value="1"/>
</dbReference>
<dbReference type="Proteomes" id="UP001249020">
    <property type="component" value="Unassembled WGS sequence"/>
</dbReference>
<feature type="domain" description="OmpR/PhoB-type" evidence="9">
    <location>
        <begin position="126"/>
        <end position="224"/>
    </location>
</feature>
<dbReference type="Gene3D" id="6.10.250.690">
    <property type="match status" value="1"/>
</dbReference>
<evidence type="ECO:0000256" key="2">
    <source>
        <dbReference type="ARBA" id="ARBA00023012"/>
    </source>
</evidence>
<feature type="modified residue" description="4-aspartylphosphate" evidence="6">
    <location>
        <position position="51"/>
    </location>
</feature>
<keyword evidence="11" id="KW-1185">Reference proteome</keyword>
<dbReference type="Pfam" id="PF00486">
    <property type="entry name" value="Trans_reg_C"/>
    <property type="match status" value="1"/>
</dbReference>
<evidence type="ECO:0000256" key="4">
    <source>
        <dbReference type="ARBA" id="ARBA00023125"/>
    </source>
</evidence>
<dbReference type="InterPro" id="IPR001867">
    <property type="entry name" value="OmpR/PhoB-type_DNA-bd"/>
</dbReference>
<evidence type="ECO:0000259" key="9">
    <source>
        <dbReference type="PROSITE" id="PS51755"/>
    </source>
</evidence>
<evidence type="ECO:0000256" key="6">
    <source>
        <dbReference type="PROSITE-ProRule" id="PRU00169"/>
    </source>
</evidence>
<evidence type="ECO:0000313" key="11">
    <source>
        <dbReference type="Proteomes" id="UP001249020"/>
    </source>
</evidence>
<dbReference type="InterPro" id="IPR036388">
    <property type="entry name" value="WH-like_DNA-bd_sf"/>
</dbReference>
<evidence type="ECO:0000256" key="3">
    <source>
        <dbReference type="ARBA" id="ARBA00023015"/>
    </source>
</evidence>
<protein>
    <submittedName>
        <fullName evidence="10">Response regulator transcription factor</fullName>
    </submittedName>
</protein>
<dbReference type="CDD" id="cd19935">
    <property type="entry name" value="REC_OmpR_CusR-like"/>
    <property type="match status" value="1"/>
</dbReference>